<proteinExistence type="predicted"/>
<dbReference type="PANTHER" id="PTHR13748:SF62">
    <property type="entry name" value="COBW DOMAIN-CONTAINING PROTEIN"/>
    <property type="match status" value="1"/>
</dbReference>
<gene>
    <name evidence="4" type="ORF">AB0T83_19080</name>
</gene>
<keyword evidence="5" id="KW-1185">Reference proteome</keyword>
<feature type="domain" description="CobW/HypB/UreG nucleotide-binding" evidence="2">
    <location>
        <begin position="7"/>
        <end position="177"/>
    </location>
</feature>
<dbReference type="InterPro" id="IPR027417">
    <property type="entry name" value="P-loop_NTPase"/>
</dbReference>
<dbReference type="SUPFAM" id="SSF52540">
    <property type="entry name" value="P-loop containing nucleoside triphosphate hydrolases"/>
    <property type="match status" value="1"/>
</dbReference>
<reference evidence="4 5" key="1">
    <citation type="submission" date="2024-07" db="EMBL/GenBank/DDBJ databases">
        <authorList>
            <person name="Kang M."/>
        </authorList>
    </citation>
    <scope>NUCLEOTIDE SEQUENCE [LARGE SCALE GENOMIC DNA]</scope>
    <source>
        <strain evidence="4 5">DFM31</strain>
    </source>
</reference>
<name>A0ABV3LBR2_9RHOB</name>
<evidence type="ECO:0000313" key="4">
    <source>
        <dbReference type="EMBL" id="MEV8468861.1"/>
    </source>
</evidence>
<dbReference type="Gene3D" id="3.40.50.300">
    <property type="entry name" value="P-loop containing nucleotide triphosphate hydrolases"/>
    <property type="match status" value="1"/>
</dbReference>
<comment type="function">
    <text evidence="1">Zinc chaperone that directly transfers zinc cofactor to target proteins, thereby activating them. Zinc is transferred from the CXCC motif in the GTPase domain to the zinc binding site in target proteins in a process requiring GTP hydrolysis.</text>
</comment>
<dbReference type="CDD" id="cd03112">
    <property type="entry name" value="CobW-like"/>
    <property type="match status" value="1"/>
</dbReference>
<dbReference type="RefSeq" id="WP_366194817.1">
    <property type="nucleotide sequence ID" value="NZ_JBFBVU010000046.1"/>
</dbReference>
<evidence type="ECO:0000259" key="2">
    <source>
        <dbReference type="Pfam" id="PF02492"/>
    </source>
</evidence>
<feature type="domain" description="CobW C-terminal" evidence="3">
    <location>
        <begin position="210"/>
        <end position="278"/>
    </location>
</feature>
<dbReference type="Pfam" id="PF02492">
    <property type="entry name" value="cobW"/>
    <property type="match status" value="1"/>
</dbReference>
<dbReference type="Proteomes" id="UP001553161">
    <property type="component" value="Unassembled WGS sequence"/>
</dbReference>
<sequence>MTGPRLPLTVIGGYLGAGKTTLINRLLADPQGLRLMVLVNDFGSINIDAELLESAEKDTLTLTNGCACCTLGGDLYMAIATVLDRSLRPDCLLIEASGVADPKKIANVAISEPEMQYGGIVTVVDGQTLDALSDDPKIGPQFRDQIACADVLYVSKTERSPVDVATNVRRFNDHATVIQSPGANISNLLLSDVGPRSPESDGAGHQHYTHWHHESGRAFSRQEIEEKLKTRPAALFRIKGFVRDTVGGGWLVQVVGRDVELRPISDIKSTRLVAIGPSAEISVQDCEGWWTYRTAPALDAKEHRSYKLDRPLG</sequence>
<protein>
    <submittedName>
        <fullName evidence="4">CobW family GTP-binding protein</fullName>
    </submittedName>
</protein>
<dbReference type="Pfam" id="PF07683">
    <property type="entry name" value="CobW_C"/>
    <property type="match status" value="1"/>
</dbReference>
<comment type="caution">
    <text evidence="4">The sequence shown here is derived from an EMBL/GenBank/DDBJ whole genome shotgun (WGS) entry which is preliminary data.</text>
</comment>
<evidence type="ECO:0000256" key="1">
    <source>
        <dbReference type="ARBA" id="ARBA00045658"/>
    </source>
</evidence>
<evidence type="ECO:0000259" key="3">
    <source>
        <dbReference type="Pfam" id="PF07683"/>
    </source>
</evidence>
<dbReference type="EMBL" id="JBFBVU010000046">
    <property type="protein sequence ID" value="MEV8468861.1"/>
    <property type="molecule type" value="Genomic_DNA"/>
</dbReference>
<organism evidence="4 5">
    <name type="scientific">Meridianimarinicoccus marinus</name>
    <dbReference type="NCBI Taxonomy" id="3231483"/>
    <lineage>
        <taxon>Bacteria</taxon>
        <taxon>Pseudomonadati</taxon>
        <taxon>Pseudomonadota</taxon>
        <taxon>Alphaproteobacteria</taxon>
        <taxon>Rhodobacterales</taxon>
        <taxon>Paracoccaceae</taxon>
        <taxon>Meridianimarinicoccus</taxon>
    </lineage>
</organism>
<evidence type="ECO:0000313" key="5">
    <source>
        <dbReference type="Proteomes" id="UP001553161"/>
    </source>
</evidence>
<accession>A0ABV3LBR2</accession>
<dbReference type="InterPro" id="IPR003495">
    <property type="entry name" value="CobW/HypB/UreG_nucleotide-bd"/>
</dbReference>
<dbReference type="InterPro" id="IPR051316">
    <property type="entry name" value="Zinc-reg_GTPase_activator"/>
</dbReference>
<dbReference type="PANTHER" id="PTHR13748">
    <property type="entry name" value="COBW-RELATED"/>
    <property type="match status" value="1"/>
</dbReference>
<dbReference type="InterPro" id="IPR011629">
    <property type="entry name" value="CobW-like_C"/>
</dbReference>